<evidence type="ECO:0000256" key="5">
    <source>
        <dbReference type="ARBA" id="ARBA00023163"/>
    </source>
</evidence>
<dbReference type="PANTHER" id="PTHR48111">
    <property type="entry name" value="REGULATOR OF RPOS"/>
    <property type="match status" value="1"/>
</dbReference>
<gene>
    <name evidence="8" type="ORF">ACFQFQ_18265</name>
</gene>
<evidence type="ECO:0000256" key="1">
    <source>
        <dbReference type="ARBA" id="ARBA00022553"/>
    </source>
</evidence>
<dbReference type="EMBL" id="JBHSWG010000001">
    <property type="protein sequence ID" value="MFC6760990.1"/>
    <property type="molecule type" value="Genomic_DNA"/>
</dbReference>
<keyword evidence="4" id="KW-0238">DNA-binding</keyword>
<protein>
    <submittedName>
        <fullName evidence="8">PleD family two-component system response regulator</fullName>
    </submittedName>
</protein>
<evidence type="ECO:0000259" key="7">
    <source>
        <dbReference type="PROSITE" id="PS50110"/>
    </source>
</evidence>
<dbReference type="Proteomes" id="UP001596353">
    <property type="component" value="Unassembled WGS sequence"/>
</dbReference>
<feature type="modified residue" description="4-aspartylphosphate" evidence="6">
    <location>
        <position position="54"/>
    </location>
</feature>
<organism evidence="8 9">
    <name type="scientific">Sulfitobacter porphyrae</name>
    <dbReference type="NCBI Taxonomy" id="1246864"/>
    <lineage>
        <taxon>Bacteria</taxon>
        <taxon>Pseudomonadati</taxon>
        <taxon>Pseudomonadota</taxon>
        <taxon>Alphaproteobacteria</taxon>
        <taxon>Rhodobacterales</taxon>
        <taxon>Roseobacteraceae</taxon>
        <taxon>Sulfitobacter</taxon>
    </lineage>
</organism>
<evidence type="ECO:0000256" key="6">
    <source>
        <dbReference type="PROSITE-ProRule" id="PRU00169"/>
    </source>
</evidence>
<sequence length="272" mass="29816">MRILAVDDDPVILDLLERALADNRGYELTTCTSGEDALKLLKGPIAPFECFLLDVMLPGIGGIELCDAIRQTAAYRTAPIIMITASREPDLMERAFYAGATDFMSKPLDGVELSARIVSASMLNDSLHREREARHTLADLTAKMKLRFDEAVRLSNPEVTDLLALENTLLRMPEGCYAMTLFSIDVMGLRGIHRAVSPMAFRYHLEAVAGAAVDAFKHRTARLAYTGSGRFMGVVMGRERFDRDAVLTGINASLSSDWDATASGTPMPRRSG</sequence>
<accession>A0ABW2B5H3</accession>
<name>A0ABW2B5H3_9RHOB</name>
<dbReference type="InterPro" id="IPR011006">
    <property type="entry name" value="CheY-like_superfamily"/>
</dbReference>
<feature type="domain" description="Response regulatory" evidence="7">
    <location>
        <begin position="2"/>
        <end position="121"/>
    </location>
</feature>
<dbReference type="Pfam" id="PF00072">
    <property type="entry name" value="Response_reg"/>
    <property type="match status" value="1"/>
</dbReference>
<evidence type="ECO:0000313" key="8">
    <source>
        <dbReference type="EMBL" id="MFC6760990.1"/>
    </source>
</evidence>
<comment type="caution">
    <text evidence="8">The sequence shown here is derived from an EMBL/GenBank/DDBJ whole genome shotgun (WGS) entry which is preliminary data.</text>
</comment>
<dbReference type="PANTHER" id="PTHR48111:SF1">
    <property type="entry name" value="TWO-COMPONENT RESPONSE REGULATOR ORR33"/>
    <property type="match status" value="1"/>
</dbReference>
<keyword evidence="2" id="KW-0902">Two-component regulatory system</keyword>
<proteinExistence type="predicted"/>
<evidence type="ECO:0000256" key="4">
    <source>
        <dbReference type="ARBA" id="ARBA00023125"/>
    </source>
</evidence>
<reference evidence="9" key="1">
    <citation type="journal article" date="2019" name="Int. J. Syst. Evol. Microbiol.">
        <title>The Global Catalogue of Microorganisms (GCM) 10K type strain sequencing project: providing services to taxonomists for standard genome sequencing and annotation.</title>
        <authorList>
            <consortium name="The Broad Institute Genomics Platform"/>
            <consortium name="The Broad Institute Genome Sequencing Center for Infectious Disease"/>
            <person name="Wu L."/>
            <person name="Ma J."/>
        </authorList>
    </citation>
    <scope>NUCLEOTIDE SEQUENCE [LARGE SCALE GENOMIC DNA]</scope>
    <source>
        <strain evidence="9">CCUG 66188</strain>
    </source>
</reference>
<keyword evidence="5" id="KW-0804">Transcription</keyword>
<dbReference type="SUPFAM" id="SSF52172">
    <property type="entry name" value="CheY-like"/>
    <property type="match status" value="1"/>
</dbReference>
<dbReference type="SMART" id="SM00448">
    <property type="entry name" value="REC"/>
    <property type="match status" value="1"/>
</dbReference>
<evidence type="ECO:0000256" key="3">
    <source>
        <dbReference type="ARBA" id="ARBA00023015"/>
    </source>
</evidence>
<keyword evidence="1 6" id="KW-0597">Phosphoprotein</keyword>
<evidence type="ECO:0000256" key="2">
    <source>
        <dbReference type="ARBA" id="ARBA00023012"/>
    </source>
</evidence>
<dbReference type="Gene3D" id="3.40.50.2300">
    <property type="match status" value="1"/>
</dbReference>
<keyword evidence="3" id="KW-0805">Transcription regulation</keyword>
<dbReference type="PROSITE" id="PS50110">
    <property type="entry name" value="RESPONSE_REGULATORY"/>
    <property type="match status" value="1"/>
</dbReference>
<dbReference type="InterPro" id="IPR039420">
    <property type="entry name" value="WalR-like"/>
</dbReference>
<dbReference type="InterPro" id="IPR001789">
    <property type="entry name" value="Sig_transdc_resp-reg_receiver"/>
</dbReference>
<evidence type="ECO:0000313" key="9">
    <source>
        <dbReference type="Proteomes" id="UP001596353"/>
    </source>
</evidence>
<keyword evidence="9" id="KW-1185">Reference proteome</keyword>